<evidence type="ECO:0008006" key="3">
    <source>
        <dbReference type="Google" id="ProtNLM"/>
    </source>
</evidence>
<accession>A0AA88U6L1</accession>
<proteinExistence type="predicted"/>
<comment type="caution">
    <text evidence="1">The sequence shown here is derived from an EMBL/GenBank/DDBJ whole genome shotgun (WGS) entry which is preliminary data.</text>
</comment>
<protein>
    <recommendedName>
        <fullName evidence="3">Light-mediated development protein DET1</fullName>
    </recommendedName>
</protein>
<name>A0AA88U6L1_9ASTE</name>
<dbReference type="Proteomes" id="UP001187471">
    <property type="component" value="Unassembled WGS sequence"/>
</dbReference>
<dbReference type="GO" id="GO:0031461">
    <property type="term" value="C:cullin-RING ubiquitin ligase complex"/>
    <property type="evidence" value="ECO:0007669"/>
    <property type="project" value="TreeGrafter"/>
</dbReference>
<sequence length="409" mass="47340">MIQSLQIHSARRFYENIVPTFTVFDVECPDHSFRKFTDDGKYLVSFSRNQQDVIVYRPAWLSFSCKGEDCNTLDLPPKAKKFESFFTQLYSVPLASSSDVICKDFFLYLECNQFGLFATSTTQIHDAPAIGGAIQGVPSIEKITFHLIRLDDGSILDERVFHNDYVNLPHNSGVFLYDDLLAIVSLRYQRIHILQIRDSGNLVDIREIGEFCREDDELFLNSNAQASTTVSISNERWRSVGILLLMPAFMFHTLLRKSKICLKLLPWVNRLLWFGVGEFPRVKLAKWLIDVLDLSETLWVAGFRLYDRELEVLLCPLDMLFFRGEGHLLRELDGVFLVEVWSLYCTFAFRCMSISDRSKLQQIPVDNVGNGVHNNQPIQEIFFLRGLKQRLLSFIFRGLWNEETDETQV</sequence>
<dbReference type="Pfam" id="PF09737">
    <property type="entry name" value="Det1"/>
    <property type="match status" value="1"/>
</dbReference>
<dbReference type="InterPro" id="IPR019138">
    <property type="entry name" value="De-etiolated_protein_1_Det1"/>
</dbReference>
<gene>
    <name evidence="1" type="ORF">RJ640_025556</name>
</gene>
<evidence type="ECO:0000313" key="1">
    <source>
        <dbReference type="EMBL" id="KAK2972705.1"/>
    </source>
</evidence>
<keyword evidence="2" id="KW-1185">Reference proteome</keyword>
<dbReference type="GO" id="GO:1990756">
    <property type="term" value="F:ubiquitin-like ligase-substrate adaptor activity"/>
    <property type="evidence" value="ECO:0007669"/>
    <property type="project" value="TreeGrafter"/>
</dbReference>
<feature type="non-terminal residue" evidence="1">
    <location>
        <position position="409"/>
    </location>
</feature>
<dbReference type="GO" id="GO:0016567">
    <property type="term" value="P:protein ubiquitination"/>
    <property type="evidence" value="ECO:0007669"/>
    <property type="project" value="TreeGrafter"/>
</dbReference>
<dbReference type="AlphaFoldDB" id="A0AA88U6L1"/>
<dbReference type="GO" id="GO:0031625">
    <property type="term" value="F:ubiquitin protein ligase binding"/>
    <property type="evidence" value="ECO:0007669"/>
    <property type="project" value="TreeGrafter"/>
</dbReference>
<dbReference type="EMBL" id="JAVXUO010002497">
    <property type="protein sequence ID" value="KAK2972705.1"/>
    <property type="molecule type" value="Genomic_DNA"/>
</dbReference>
<evidence type="ECO:0000313" key="2">
    <source>
        <dbReference type="Proteomes" id="UP001187471"/>
    </source>
</evidence>
<dbReference type="PANTHER" id="PTHR13374:SF3">
    <property type="entry name" value="DET1 HOMOLOG"/>
    <property type="match status" value="1"/>
</dbReference>
<reference evidence="1" key="1">
    <citation type="submission" date="2022-12" db="EMBL/GenBank/DDBJ databases">
        <title>Draft genome assemblies for two species of Escallonia (Escalloniales).</title>
        <authorList>
            <person name="Chanderbali A."/>
            <person name="Dervinis C."/>
            <person name="Anghel I."/>
            <person name="Soltis D."/>
            <person name="Soltis P."/>
            <person name="Zapata F."/>
        </authorList>
    </citation>
    <scope>NUCLEOTIDE SEQUENCE</scope>
    <source>
        <strain evidence="1">UCBG92.1500</strain>
        <tissue evidence="1">Leaf</tissue>
    </source>
</reference>
<dbReference type="PANTHER" id="PTHR13374">
    <property type="entry name" value="DET1 HOMOLOG DE-ETIOLATED-1 HOMOLOG"/>
    <property type="match status" value="1"/>
</dbReference>
<dbReference type="GO" id="GO:0005634">
    <property type="term" value="C:nucleus"/>
    <property type="evidence" value="ECO:0007669"/>
    <property type="project" value="TreeGrafter"/>
</dbReference>
<dbReference type="GO" id="GO:0032436">
    <property type="term" value="P:positive regulation of proteasomal ubiquitin-dependent protein catabolic process"/>
    <property type="evidence" value="ECO:0007669"/>
    <property type="project" value="TreeGrafter"/>
</dbReference>
<organism evidence="1 2">
    <name type="scientific">Escallonia rubra</name>
    <dbReference type="NCBI Taxonomy" id="112253"/>
    <lineage>
        <taxon>Eukaryota</taxon>
        <taxon>Viridiplantae</taxon>
        <taxon>Streptophyta</taxon>
        <taxon>Embryophyta</taxon>
        <taxon>Tracheophyta</taxon>
        <taxon>Spermatophyta</taxon>
        <taxon>Magnoliopsida</taxon>
        <taxon>eudicotyledons</taxon>
        <taxon>Gunneridae</taxon>
        <taxon>Pentapetalae</taxon>
        <taxon>asterids</taxon>
        <taxon>campanulids</taxon>
        <taxon>Escalloniales</taxon>
        <taxon>Escalloniaceae</taxon>
        <taxon>Escallonia</taxon>
    </lineage>
</organism>